<dbReference type="GO" id="GO:1902716">
    <property type="term" value="C:cell cortex of growing cell tip"/>
    <property type="evidence" value="ECO:0007669"/>
    <property type="project" value="TreeGrafter"/>
</dbReference>
<dbReference type="EMBL" id="MCBQ01010137">
    <property type="protein sequence ID" value="RKF71466.1"/>
    <property type="molecule type" value="Genomic_DNA"/>
</dbReference>
<dbReference type="InterPro" id="IPR022018">
    <property type="entry name" value="GIT1_C"/>
</dbReference>
<dbReference type="PANTHER" id="PTHR21601:SF0">
    <property type="entry name" value="PROTEIN SPA2-RELATED"/>
    <property type="match status" value="1"/>
</dbReference>
<sequence length="951" mass="107165">MSVRNSPLSPLSLGDSEWTNIPKYPTLETVSPYRSNWSGLTTPPTPFGYNTMNVLNSGRGIYGLNGGSGSSTPPSSIARSSGGTPKFAQRESDMGREEENFERILSEHYYALKNYLSQLINDDNGIPKPNRAREKLLRLSPVQFLELSTDVFDELDRRQQFERRYGSSGGPSYLLPKESFHPKRNQARKKLCSLPIARFTELVTDVFYETERRIPSFANEDDRVDSPIAFTGAASPRIDMSPNESGLRRPSNINPSTKFTRRESNSSTMPVTYDSLASPSPMTNEFKRPTLKSFQSNTIVPNKGTIIEDDGTGDDGEEYVEEEVGGDEDVFRSEKTTHKNQDMEKNGDSIETMKEQIKNLNEILSTMEGKLKQKDDELSRVIEKQNEKVTEMDFEKKKLQELTLKLETKLSDAQSLNKSLKLELDRMKAAHTETNQDLQTQLQQLKLSETKSEKLNASLKAEREKQISKEYNSQQQGITEDVRLQAQEILKEMRILSEQSRSSNEREEYYTTTIKRLELEIEDWKNRYVKMKTKFRSFQSSSSDPAIQRDVLKIVCGSDDIDTNGMVKDINVIKFQISIDELLRDSRIQEPAKVLELTKNVVLNVRNISQDIVEATSNGMKSTLEQKKLLFGITITTKNLIVATRNFAISKGLSPVSLLDAAVSHLASAVIELLRIVKIRSASQDELEDDEKELVSNSTDTNDDSLVRKPDLKELVSPQSNIGPRPARSFASIRLSSNSSMYSPINSPRHSDATSSVSPKHESWANRKISLSRSVNNGFRWMDSLPSMSVVFSSNSQGNDLEQLKLYLEDQTALLVQSVQSLVTAIRSESGITATTNIINTISDVVGKVISSTEKSMLIVENTKLRAQGEAVIKNLIDVRKRLNEAGTIGRQIADEGRDDDESERAWRIWNQSLTPIAFEIAREMKELVIRVDAIDMNEENHINMDSVKDI</sequence>
<dbReference type="AlphaFoldDB" id="A0A420IA77"/>
<keyword evidence="1" id="KW-0677">Repeat</keyword>
<feature type="region of interest" description="Disordered" evidence="3">
    <location>
        <begin position="687"/>
        <end position="728"/>
    </location>
</feature>
<dbReference type="SMART" id="SM00555">
    <property type="entry name" value="GIT"/>
    <property type="match status" value="2"/>
</dbReference>
<dbReference type="Proteomes" id="UP000283383">
    <property type="component" value="Unassembled WGS sequence"/>
</dbReference>
<dbReference type="PANTHER" id="PTHR21601">
    <property type="entry name" value="SPA2 PROTEIN"/>
    <property type="match status" value="1"/>
</dbReference>
<dbReference type="GO" id="GO:0005826">
    <property type="term" value="C:actomyosin contractile ring"/>
    <property type="evidence" value="ECO:0007669"/>
    <property type="project" value="TreeGrafter"/>
</dbReference>
<name>A0A420IA77_9PEZI</name>
<evidence type="ECO:0000256" key="1">
    <source>
        <dbReference type="ARBA" id="ARBA00022737"/>
    </source>
</evidence>
<feature type="region of interest" description="Disordered" evidence="3">
    <location>
        <begin position="233"/>
        <end position="281"/>
    </location>
</feature>
<dbReference type="Pfam" id="PF08518">
    <property type="entry name" value="GIT_SHD"/>
    <property type="match status" value="2"/>
</dbReference>
<evidence type="ECO:0000313" key="5">
    <source>
        <dbReference type="EMBL" id="RKF71466.1"/>
    </source>
</evidence>
<feature type="compositionally biased region" description="Basic and acidic residues" evidence="3">
    <location>
        <begin position="88"/>
        <end position="97"/>
    </location>
</feature>
<evidence type="ECO:0000259" key="4">
    <source>
        <dbReference type="SMART" id="SM00555"/>
    </source>
</evidence>
<feature type="domain" description="GIT Spa2 homology (SHD)" evidence="4">
    <location>
        <begin position="132"/>
        <end position="162"/>
    </location>
</feature>
<feature type="coiled-coil region" evidence="2">
    <location>
        <begin position="350"/>
        <end position="465"/>
    </location>
</feature>
<evidence type="ECO:0000256" key="3">
    <source>
        <dbReference type="SAM" id="MobiDB-lite"/>
    </source>
</evidence>
<organism evidence="5 6">
    <name type="scientific">Golovinomyces cichoracearum</name>
    <dbReference type="NCBI Taxonomy" id="62708"/>
    <lineage>
        <taxon>Eukaryota</taxon>
        <taxon>Fungi</taxon>
        <taxon>Dikarya</taxon>
        <taxon>Ascomycota</taxon>
        <taxon>Pezizomycotina</taxon>
        <taxon>Leotiomycetes</taxon>
        <taxon>Erysiphales</taxon>
        <taxon>Erysiphaceae</taxon>
        <taxon>Golovinomyces</taxon>
    </lineage>
</organism>
<feature type="compositionally biased region" description="Low complexity" evidence="3">
    <location>
        <begin position="70"/>
        <end position="82"/>
    </location>
</feature>
<keyword evidence="6" id="KW-1185">Reference proteome</keyword>
<dbReference type="InterPro" id="IPR056439">
    <property type="entry name" value="VBS_C3G9"/>
</dbReference>
<proteinExistence type="predicted"/>
<evidence type="ECO:0000313" key="6">
    <source>
        <dbReference type="Proteomes" id="UP000283383"/>
    </source>
</evidence>
<dbReference type="STRING" id="62708.A0A420IA77"/>
<dbReference type="Pfam" id="PF23742">
    <property type="entry name" value="VBS_C3G9"/>
    <property type="match status" value="1"/>
</dbReference>
<feature type="region of interest" description="Disordered" evidence="3">
    <location>
        <begin position="65"/>
        <end position="97"/>
    </location>
</feature>
<dbReference type="Pfam" id="PF12205">
    <property type="entry name" value="GIT1_C"/>
    <property type="match status" value="1"/>
</dbReference>
<keyword evidence="2" id="KW-0175">Coiled coil</keyword>
<gene>
    <name evidence="5" type="ORF">GcM3_101006</name>
</gene>
<protein>
    <submittedName>
        <fullName evidence="5">SpaA/cell polarity protein</fullName>
    </submittedName>
</protein>
<feature type="compositionally biased region" description="Basic and acidic residues" evidence="3">
    <location>
        <begin position="705"/>
        <end position="714"/>
    </location>
</feature>
<accession>A0A420IA77</accession>
<dbReference type="GO" id="GO:0005078">
    <property type="term" value="F:MAP-kinase scaffold activity"/>
    <property type="evidence" value="ECO:0007669"/>
    <property type="project" value="TreeGrafter"/>
</dbReference>
<evidence type="ECO:0000256" key="2">
    <source>
        <dbReference type="SAM" id="Coils"/>
    </source>
</evidence>
<feature type="domain" description="GIT Spa2 homology (SHD)" evidence="4">
    <location>
        <begin position="187"/>
        <end position="221"/>
    </location>
</feature>
<comment type="caution">
    <text evidence="5">The sequence shown here is derived from an EMBL/GenBank/DDBJ whole genome shotgun (WGS) entry which is preliminary data.</text>
</comment>
<dbReference type="InterPro" id="IPR013724">
    <property type="entry name" value="GIT_SHD"/>
</dbReference>
<feature type="compositionally biased region" description="Polar residues" evidence="3">
    <location>
        <begin position="265"/>
        <end position="281"/>
    </location>
</feature>
<dbReference type="InterPro" id="IPR039892">
    <property type="entry name" value="Spa2/Sph1"/>
</dbReference>
<reference evidence="5 6" key="1">
    <citation type="journal article" date="2018" name="BMC Genomics">
        <title>Comparative genome analyses reveal sequence features reflecting distinct modes of host-adaptation between dicot and monocot powdery mildew.</title>
        <authorList>
            <person name="Wu Y."/>
            <person name="Ma X."/>
            <person name="Pan Z."/>
            <person name="Kale S.D."/>
            <person name="Song Y."/>
            <person name="King H."/>
            <person name="Zhang Q."/>
            <person name="Presley C."/>
            <person name="Deng X."/>
            <person name="Wei C.I."/>
            <person name="Xiao S."/>
        </authorList>
    </citation>
    <scope>NUCLEOTIDE SEQUENCE [LARGE SCALE GENOMIC DNA]</scope>
    <source>
        <strain evidence="5">UMSG3</strain>
    </source>
</reference>
<feature type="region of interest" description="Disordered" evidence="3">
    <location>
        <begin position="741"/>
        <end position="762"/>
    </location>
</feature>